<feature type="coiled-coil region" evidence="1">
    <location>
        <begin position="257"/>
        <end position="313"/>
    </location>
</feature>
<evidence type="ECO:0000256" key="2">
    <source>
        <dbReference type="SAM" id="MobiDB-lite"/>
    </source>
</evidence>
<sequence>MKRVGGGFVLRTPPTVTTPARTQQRPSTTTARTQQRPSTTPARTQQRPLTTPARTQQRPLTTPARTQQRPSTTTARTQQRPSTTPARTQQRPSTTSSTLRANVPRNATTANVGWTDSANDPVMRAGAGARVAAASGARVSAVPTPTRIPAMPADPTSENQPRLRQLVQLKKENVQLSRALETKSTQLRSATEKIGSLKTVVQELNQQLEVSRQRNQICQRKLDYAYKTHKDDGYKLKELTDGHTILKSELSRSKAMLDEFKVFMEQQQRQLMELKHEGDLKTSELTETETALKEKMELQHQHDQEKIKQLEQAGITSNAEILKSRSVLDELLAFMEDHLSYLKVTKEAKEKKTSYALQNQVAENRSTDQEAAVYERRVHRGYDLITSFKMHVDMLQWKLDNSENKIEEQRKLLHRISTEHDKTHN</sequence>
<evidence type="ECO:0000256" key="1">
    <source>
        <dbReference type="SAM" id="Coils"/>
    </source>
</evidence>
<name>A0A024GFC9_9STRA</name>
<comment type="caution">
    <text evidence="3">The sequence shown here is derived from an EMBL/GenBank/DDBJ whole genome shotgun (WGS) entry which is preliminary data.</text>
</comment>
<organism evidence="3 4">
    <name type="scientific">Albugo candida</name>
    <dbReference type="NCBI Taxonomy" id="65357"/>
    <lineage>
        <taxon>Eukaryota</taxon>
        <taxon>Sar</taxon>
        <taxon>Stramenopiles</taxon>
        <taxon>Oomycota</taxon>
        <taxon>Peronosporomycetes</taxon>
        <taxon>Albuginales</taxon>
        <taxon>Albuginaceae</taxon>
        <taxon>Albugo</taxon>
    </lineage>
</organism>
<feature type="region of interest" description="Disordered" evidence="2">
    <location>
        <begin position="1"/>
        <end position="118"/>
    </location>
</feature>
<keyword evidence="1" id="KW-0175">Coiled coil</keyword>
<feature type="compositionally biased region" description="Low complexity" evidence="2">
    <location>
        <begin position="11"/>
        <end position="26"/>
    </location>
</feature>
<feature type="compositionally biased region" description="Polar residues" evidence="2">
    <location>
        <begin position="105"/>
        <end position="118"/>
    </location>
</feature>
<evidence type="ECO:0000313" key="4">
    <source>
        <dbReference type="Proteomes" id="UP000053237"/>
    </source>
</evidence>
<keyword evidence="4" id="KW-1185">Reference proteome</keyword>
<reference evidence="3 4" key="1">
    <citation type="submission" date="2012-05" db="EMBL/GenBank/DDBJ databases">
        <title>Recombination and specialization in a pathogen metapopulation.</title>
        <authorList>
            <person name="Gardiner A."/>
            <person name="Kemen E."/>
            <person name="Schultz-Larsen T."/>
            <person name="MacLean D."/>
            <person name="Van Oosterhout C."/>
            <person name="Jones J.D.G."/>
        </authorList>
    </citation>
    <scope>NUCLEOTIDE SEQUENCE [LARGE SCALE GENOMIC DNA]</scope>
    <source>
        <strain evidence="3 4">Ac Nc2</strain>
    </source>
</reference>
<feature type="coiled-coil region" evidence="1">
    <location>
        <begin position="166"/>
        <end position="221"/>
    </location>
</feature>
<dbReference type="Proteomes" id="UP000053237">
    <property type="component" value="Unassembled WGS sequence"/>
</dbReference>
<proteinExistence type="predicted"/>
<feature type="coiled-coil region" evidence="1">
    <location>
        <begin position="392"/>
        <end position="419"/>
    </location>
</feature>
<dbReference type="EMBL" id="CAIX01000093">
    <property type="protein sequence ID" value="CCI45248.1"/>
    <property type="molecule type" value="Genomic_DNA"/>
</dbReference>
<evidence type="ECO:0000313" key="3">
    <source>
        <dbReference type="EMBL" id="CCI45248.1"/>
    </source>
</evidence>
<protein>
    <submittedName>
        <fullName evidence="3">Uncharacterized protein</fullName>
    </submittedName>
</protein>
<feature type="compositionally biased region" description="Polar residues" evidence="2">
    <location>
        <begin position="27"/>
        <end position="92"/>
    </location>
</feature>
<dbReference type="InParanoid" id="A0A024GFC9"/>
<dbReference type="AlphaFoldDB" id="A0A024GFC9"/>
<accession>A0A024GFC9</accession>
<gene>
    <name evidence="3" type="ORF">BN9_061210</name>
</gene>